<feature type="transmembrane region" description="Helical" evidence="6">
    <location>
        <begin position="116"/>
        <end position="136"/>
    </location>
</feature>
<evidence type="ECO:0000256" key="5">
    <source>
        <dbReference type="ARBA" id="ARBA00023136"/>
    </source>
</evidence>
<proteinExistence type="predicted"/>
<name>A0ABS7RHC3_9ACTN</name>
<keyword evidence="2" id="KW-1003">Cell membrane</keyword>
<evidence type="ECO:0000256" key="2">
    <source>
        <dbReference type="ARBA" id="ARBA00022475"/>
    </source>
</evidence>
<dbReference type="RefSeq" id="WP_221024118.1">
    <property type="nucleotide sequence ID" value="NZ_JAIEZQ010000001.1"/>
</dbReference>
<evidence type="ECO:0000256" key="4">
    <source>
        <dbReference type="ARBA" id="ARBA00022989"/>
    </source>
</evidence>
<keyword evidence="8" id="KW-1185">Reference proteome</keyword>
<keyword evidence="3 6" id="KW-0812">Transmembrane</keyword>
<sequence length="208" mass="20935">MLDPAVLPGFVAAVVLVTVAPGPDNAFIAAVALDRGARAGLLSAVGMALGMVVHVTATALGLALVLQSAPAALDVVRLLGATYLAWLAFTTLRSAGSRPTAAHRPPPDRNLLGRAVLTNVTNPKVILFFAAFLPQFVRTGHGPAGLQLATLGLIFLLVGLAVDAGVGVGAGKLGEVLAPDGRAATATTRLAGLTFAALATLLLIDAVR</sequence>
<evidence type="ECO:0000313" key="7">
    <source>
        <dbReference type="EMBL" id="MBY9074444.1"/>
    </source>
</evidence>
<keyword evidence="4 6" id="KW-1133">Transmembrane helix</keyword>
<feature type="transmembrane region" description="Helical" evidence="6">
    <location>
        <begin position="42"/>
        <end position="66"/>
    </location>
</feature>
<organism evidence="7 8">
    <name type="scientific">Nocardioides jiangsuensis</name>
    <dbReference type="NCBI Taxonomy" id="2866161"/>
    <lineage>
        <taxon>Bacteria</taxon>
        <taxon>Bacillati</taxon>
        <taxon>Actinomycetota</taxon>
        <taxon>Actinomycetes</taxon>
        <taxon>Propionibacteriales</taxon>
        <taxon>Nocardioidaceae</taxon>
        <taxon>Nocardioides</taxon>
    </lineage>
</organism>
<dbReference type="EMBL" id="JAIEZQ010000001">
    <property type="protein sequence ID" value="MBY9074444.1"/>
    <property type="molecule type" value="Genomic_DNA"/>
</dbReference>
<evidence type="ECO:0000256" key="3">
    <source>
        <dbReference type="ARBA" id="ARBA00022692"/>
    </source>
</evidence>
<reference evidence="7 8" key="1">
    <citation type="submission" date="2021-08" db="EMBL/GenBank/DDBJ databases">
        <title>Nocardioides bacterium WL0053 sp. nov., isolated from the sediment.</title>
        <authorList>
            <person name="Wang L."/>
            <person name="Zhang D."/>
            <person name="Zhang A."/>
        </authorList>
    </citation>
    <scope>NUCLEOTIDE SEQUENCE [LARGE SCALE GENOMIC DNA]</scope>
    <source>
        <strain evidence="7 8">WL0053</strain>
    </source>
</reference>
<feature type="transmembrane region" description="Helical" evidence="6">
    <location>
        <begin position="78"/>
        <end position="96"/>
    </location>
</feature>
<protein>
    <submittedName>
        <fullName evidence="7">LysE family translocator</fullName>
    </submittedName>
</protein>
<dbReference type="PANTHER" id="PTHR30086">
    <property type="entry name" value="ARGININE EXPORTER PROTEIN ARGO"/>
    <property type="match status" value="1"/>
</dbReference>
<keyword evidence="5 6" id="KW-0472">Membrane</keyword>
<dbReference type="Pfam" id="PF01810">
    <property type="entry name" value="LysE"/>
    <property type="match status" value="1"/>
</dbReference>
<accession>A0ABS7RHC3</accession>
<dbReference type="InterPro" id="IPR001123">
    <property type="entry name" value="LeuE-type"/>
</dbReference>
<gene>
    <name evidence="7" type="ORF">K1X13_06400</name>
</gene>
<dbReference type="Proteomes" id="UP000754710">
    <property type="component" value="Unassembled WGS sequence"/>
</dbReference>
<evidence type="ECO:0000256" key="1">
    <source>
        <dbReference type="ARBA" id="ARBA00004651"/>
    </source>
</evidence>
<feature type="transmembrane region" description="Helical" evidence="6">
    <location>
        <begin position="148"/>
        <end position="170"/>
    </location>
</feature>
<dbReference type="PANTHER" id="PTHR30086:SF20">
    <property type="entry name" value="ARGININE EXPORTER PROTEIN ARGO-RELATED"/>
    <property type="match status" value="1"/>
</dbReference>
<feature type="transmembrane region" description="Helical" evidence="6">
    <location>
        <begin position="190"/>
        <end position="207"/>
    </location>
</feature>
<comment type="subcellular location">
    <subcellularLocation>
        <location evidence="1">Cell membrane</location>
        <topology evidence="1">Multi-pass membrane protein</topology>
    </subcellularLocation>
</comment>
<comment type="caution">
    <text evidence="7">The sequence shown here is derived from an EMBL/GenBank/DDBJ whole genome shotgun (WGS) entry which is preliminary data.</text>
</comment>
<dbReference type="PIRSF" id="PIRSF006324">
    <property type="entry name" value="LeuE"/>
    <property type="match status" value="1"/>
</dbReference>
<evidence type="ECO:0000313" key="8">
    <source>
        <dbReference type="Proteomes" id="UP000754710"/>
    </source>
</evidence>
<evidence type="ECO:0000256" key="6">
    <source>
        <dbReference type="SAM" id="Phobius"/>
    </source>
</evidence>